<accession>A0A8G1VWT3</accession>
<evidence type="ECO:0000313" key="1">
    <source>
        <dbReference type="EMBL" id="RAK74521.1"/>
    </source>
</evidence>
<evidence type="ECO:0000313" key="2">
    <source>
        <dbReference type="Proteomes" id="UP000249789"/>
    </source>
</evidence>
<organism evidence="1 2">
    <name type="scientific">Aspergillus fijiensis CBS 313.89</name>
    <dbReference type="NCBI Taxonomy" id="1448319"/>
    <lineage>
        <taxon>Eukaryota</taxon>
        <taxon>Fungi</taxon>
        <taxon>Dikarya</taxon>
        <taxon>Ascomycota</taxon>
        <taxon>Pezizomycotina</taxon>
        <taxon>Eurotiomycetes</taxon>
        <taxon>Eurotiomycetidae</taxon>
        <taxon>Eurotiales</taxon>
        <taxon>Aspergillaceae</taxon>
        <taxon>Aspergillus</taxon>
    </lineage>
</organism>
<dbReference type="AlphaFoldDB" id="A0A8G1VWT3"/>
<proteinExistence type="predicted"/>
<reference evidence="1 2" key="1">
    <citation type="submission" date="2018-02" db="EMBL/GenBank/DDBJ databases">
        <title>The genomes of Aspergillus section Nigri reveals drivers in fungal speciation.</title>
        <authorList>
            <consortium name="DOE Joint Genome Institute"/>
            <person name="Vesth T.C."/>
            <person name="Nybo J."/>
            <person name="Theobald S."/>
            <person name="Brandl J."/>
            <person name="Frisvad J.C."/>
            <person name="Nielsen K.F."/>
            <person name="Lyhne E.K."/>
            <person name="Kogle M.E."/>
            <person name="Kuo A."/>
            <person name="Riley R."/>
            <person name="Clum A."/>
            <person name="Nolan M."/>
            <person name="Lipzen A."/>
            <person name="Salamov A."/>
            <person name="Henrissat B."/>
            <person name="Wiebenga A."/>
            <person name="De vries R.P."/>
            <person name="Grigoriev I.V."/>
            <person name="Mortensen U.H."/>
            <person name="Andersen M.R."/>
            <person name="Baker S.E."/>
        </authorList>
    </citation>
    <scope>NUCLEOTIDE SEQUENCE [LARGE SCALE GENOMIC DNA]</scope>
    <source>
        <strain evidence="1 2">CBS 313.89</strain>
    </source>
</reference>
<dbReference type="Proteomes" id="UP000249789">
    <property type="component" value="Unassembled WGS sequence"/>
</dbReference>
<name>A0A8G1VWT3_9EURO</name>
<sequence>MEQFAGLPWKPRRYKRVPYCSLCGQRFTTSTYFRALIELQDQTAVWTPDATFREDGRTIENLYIAIQNYPRRKARYAPAVHSICLSAVVDLPKSVIIYDIGLAMIPHIWTTIPREAYRSHEFLQQSLHSLVCASANPQIPPNDDEYLELLRRCRQLPPELGTMIWDFISPGSVRSILALQATKHLWSTPSVTNGTATPSLYGDLALYYTHVLKQTYVCGLRQGETVYGHESEHSAAVSVPSSKAAMIFTIEIHGLSQLAFVSEVPSANVRYSVPWSHLPSDERVACRSQVGCKCLFPVTGSYEYRTSDLQNLRHRPL</sequence>
<dbReference type="OrthoDB" id="4491087at2759"/>
<protein>
    <submittedName>
        <fullName evidence="1">Uncharacterized protein</fullName>
    </submittedName>
</protein>
<gene>
    <name evidence="1" type="ORF">BO72DRAFT_199546</name>
</gene>
<dbReference type="RefSeq" id="XP_040798531.1">
    <property type="nucleotide sequence ID" value="XM_040939583.1"/>
</dbReference>
<dbReference type="VEuPathDB" id="FungiDB:BO72DRAFT_199546"/>
<dbReference type="GeneID" id="63856916"/>
<dbReference type="EMBL" id="KZ824667">
    <property type="protein sequence ID" value="RAK74521.1"/>
    <property type="molecule type" value="Genomic_DNA"/>
</dbReference>
<keyword evidence="2" id="KW-1185">Reference proteome</keyword>